<sequence length="223" mass="24235">MTRAGATAEGGFDLEGYLEQTLCALGLTFSSTQKQQLLDYTALLQRWNRVFNLTAVRDVEGMARLHLADCLTALPALQRLAPRRLLDVGSGGGLPGIVFAIGLPDAAVHLVDTVQKKCAFLQQTCGSLQLQNVQVHHARVETLADPDGFDCITSRAFSDLPLLVKSTTHLLAPGGQWCAMKGHPPEDEITAVSCLVRARIEPLQVPGLDAQRCLVWLQRAVER</sequence>
<evidence type="ECO:0000256" key="6">
    <source>
        <dbReference type="HAMAP-Rule" id="MF_00074"/>
    </source>
</evidence>
<feature type="binding site" evidence="6">
    <location>
        <position position="89"/>
    </location>
    <ligand>
        <name>S-adenosyl-L-methionine</name>
        <dbReference type="ChEBI" id="CHEBI:59789"/>
    </ligand>
</feature>
<dbReference type="GO" id="GO:0005829">
    <property type="term" value="C:cytosol"/>
    <property type="evidence" value="ECO:0007669"/>
    <property type="project" value="TreeGrafter"/>
</dbReference>
<organism evidence="7 8">
    <name type="scientific">Thiomonas bhubaneswarensis</name>
    <dbReference type="NCBI Taxonomy" id="339866"/>
    <lineage>
        <taxon>Bacteria</taxon>
        <taxon>Pseudomonadati</taxon>
        <taxon>Pseudomonadota</taxon>
        <taxon>Betaproteobacteria</taxon>
        <taxon>Burkholderiales</taxon>
        <taxon>Thiomonas</taxon>
    </lineage>
</organism>
<comment type="subcellular location">
    <subcellularLocation>
        <location evidence="6">Cytoplasm</location>
    </subcellularLocation>
</comment>
<comment type="catalytic activity">
    <reaction evidence="6">
        <text>guanosine(527) in 16S rRNA + S-adenosyl-L-methionine = N(7)-methylguanosine(527) in 16S rRNA + S-adenosyl-L-homocysteine</text>
        <dbReference type="Rhea" id="RHEA:42732"/>
        <dbReference type="Rhea" id="RHEA-COMP:10209"/>
        <dbReference type="Rhea" id="RHEA-COMP:10210"/>
        <dbReference type="ChEBI" id="CHEBI:57856"/>
        <dbReference type="ChEBI" id="CHEBI:59789"/>
        <dbReference type="ChEBI" id="CHEBI:74269"/>
        <dbReference type="ChEBI" id="CHEBI:74480"/>
        <dbReference type="EC" id="2.1.1.170"/>
    </reaction>
</comment>
<dbReference type="PIRSF" id="PIRSF003078">
    <property type="entry name" value="GidB"/>
    <property type="match status" value="1"/>
</dbReference>
<proteinExistence type="inferred from homology"/>
<dbReference type="EMBL" id="CYHF01000014">
    <property type="protein sequence ID" value="CUB00459.1"/>
    <property type="molecule type" value="Genomic_DNA"/>
</dbReference>
<dbReference type="PANTHER" id="PTHR31760">
    <property type="entry name" value="S-ADENOSYL-L-METHIONINE-DEPENDENT METHYLTRANSFERASES SUPERFAMILY PROTEIN"/>
    <property type="match status" value="1"/>
</dbReference>
<keyword evidence="8" id="KW-1185">Reference proteome</keyword>
<dbReference type="PANTHER" id="PTHR31760:SF0">
    <property type="entry name" value="S-ADENOSYL-L-METHIONINE-DEPENDENT METHYLTRANSFERASES SUPERFAMILY PROTEIN"/>
    <property type="match status" value="1"/>
</dbReference>
<evidence type="ECO:0000256" key="5">
    <source>
        <dbReference type="ARBA" id="ARBA00022691"/>
    </source>
</evidence>
<feature type="binding site" evidence="6">
    <location>
        <begin position="140"/>
        <end position="141"/>
    </location>
    <ligand>
        <name>S-adenosyl-L-methionine</name>
        <dbReference type="ChEBI" id="CHEBI:59789"/>
    </ligand>
</feature>
<protein>
    <recommendedName>
        <fullName evidence="6">Ribosomal RNA small subunit methyltransferase G</fullName>
        <ecNumber evidence="6">2.1.1.170</ecNumber>
    </recommendedName>
    <alternativeName>
        <fullName evidence="6">16S rRNA 7-methylguanosine methyltransferase</fullName>
        <shortName evidence="6">16S rRNA m7G methyltransferase</shortName>
    </alternativeName>
</protein>
<dbReference type="SUPFAM" id="SSF53335">
    <property type="entry name" value="S-adenosyl-L-methionine-dependent methyltransferases"/>
    <property type="match status" value="1"/>
</dbReference>
<dbReference type="AlphaFoldDB" id="A0A0K6IBG8"/>
<feature type="binding site" evidence="6">
    <location>
        <position position="94"/>
    </location>
    <ligand>
        <name>S-adenosyl-L-methionine</name>
        <dbReference type="ChEBI" id="CHEBI:59789"/>
    </ligand>
</feature>
<keyword evidence="4 6" id="KW-0808">Transferase</keyword>
<evidence type="ECO:0000313" key="8">
    <source>
        <dbReference type="Proteomes" id="UP000183649"/>
    </source>
</evidence>
<reference evidence="8" key="1">
    <citation type="submission" date="2015-08" db="EMBL/GenBank/DDBJ databases">
        <authorList>
            <person name="Varghese N."/>
        </authorList>
    </citation>
    <scope>NUCLEOTIDE SEQUENCE [LARGE SCALE GENOMIC DNA]</scope>
    <source>
        <strain evidence="8">DSM 18181</strain>
    </source>
</reference>
<dbReference type="EC" id="2.1.1.170" evidence="6"/>
<feature type="binding site" evidence="6">
    <location>
        <position position="155"/>
    </location>
    <ligand>
        <name>S-adenosyl-L-methionine</name>
        <dbReference type="ChEBI" id="CHEBI:59789"/>
    </ligand>
</feature>
<dbReference type="Proteomes" id="UP000183649">
    <property type="component" value="Unassembled WGS sequence"/>
</dbReference>
<evidence type="ECO:0000256" key="3">
    <source>
        <dbReference type="ARBA" id="ARBA00022603"/>
    </source>
</evidence>
<evidence type="ECO:0000256" key="1">
    <source>
        <dbReference type="ARBA" id="ARBA00022490"/>
    </source>
</evidence>
<gene>
    <name evidence="6" type="primary">rsmG</name>
    <name evidence="7" type="ORF">Ga0061069_11428</name>
</gene>
<dbReference type="STRING" id="339866.GCA_001418255_02908"/>
<dbReference type="HAMAP" id="MF_00074">
    <property type="entry name" value="16SrRNA_methyltr_G"/>
    <property type="match status" value="1"/>
</dbReference>
<keyword evidence="5 6" id="KW-0949">S-adenosyl-L-methionine</keyword>
<name>A0A0K6IBG8_9BURK</name>
<dbReference type="GO" id="GO:0070043">
    <property type="term" value="F:rRNA (guanine-N7-)-methyltransferase activity"/>
    <property type="evidence" value="ECO:0007669"/>
    <property type="project" value="UniProtKB-UniRule"/>
</dbReference>
<dbReference type="InterPro" id="IPR003682">
    <property type="entry name" value="rRNA_ssu_MeTfrase_G"/>
</dbReference>
<comment type="function">
    <text evidence="6">Specifically methylates the N7 position of guanine in position 527 of 16S rRNA.</text>
</comment>
<evidence type="ECO:0000256" key="4">
    <source>
        <dbReference type="ARBA" id="ARBA00022679"/>
    </source>
</evidence>
<keyword evidence="3 6" id="KW-0489">Methyltransferase</keyword>
<keyword evidence="2 6" id="KW-0698">rRNA processing</keyword>
<dbReference type="Pfam" id="PF02527">
    <property type="entry name" value="GidB"/>
    <property type="match status" value="1"/>
</dbReference>
<accession>A0A0K6IBG8</accession>
<dbReference type="InterPro" id="IPR029063">
    <property type="entry name" value="SAM-dependent_MTases_sf"/>
</dbReference>
<comment type="caution">
    <text evidence="6">Lacks conserved residue(s) required for the propagation of feature annotation.</text>
</comment>
<dbReference type="Gene3D" id="3.40.50.150">
    <property type="entry name" value="Vaccinia Virus protein VP39"/>
    <property type="match status" value="1"/>
</dbReference>
<dbReference type="NCBIfam" id="TIGR00138">
    <property type="entry name" value="rsmG_gidB"/>
    <property type="match status" value="1"/>
</dbReference>
<comment type="similarity">
    <text evidence="6">Belongs to the methyltransferase superfamily. RNA methyltransferase RsmG family.</text>
</comment>
<evidence type="ECO:0000313" key="7">
    <source>
        <dbReference type="EMBL" id="CUB00459.1"/>
    </source>
</evidence>
<dbReference type="RefSeq" id="WP_425427640.1">
    <property type="nucleotide sequence ID" value="NZ_CYHF01000014.1"/>
</dbReference>
<dbReference type="CDD" id="cd02440">
    <property type="entry name" value="AdoMet_MTases"/>
    <property type="match status" value="1"/>
</dbReference>
<evidence type="ECO:0000256" key="2">
    <source>
        <dbReference type="ARBA" id="ARBA00022552"/>
    </source>
</evidence>
<keyword evidence="1 6" id="KW-0963">Cytoplasm</keyword>